<evidence type="ECO:0000313" key="4">
    <source>
        <dbReference type="Proteomes" id="UP000076923"/>
    </source>
</evidence>
<organism evidence="3 4">
    <name type="scientific">Polaribacter atrinae</name>
    <dbReference type="NCBI Taxonomy" id="1333662"/>
    <lineage>
        <taxon>Bacteria</taxon>
        <taxon>Pseudomonadati</taxon>
        <taxon>Bacteroidota</taxon>
        <taxon>Flavobacteriia</taxon>
        <taxon>Flavobacteriales</taxon>
        <taxon>Flavobacteriaceae</taxon>
    </lineage>
</organism>
<gene>
    <name evidence="3" type="ORF">LPB303_04810</name>
    <name evidence="2" type="ORF">LPB303_14585</name>
</gene>
<dbReference type="SUPFAM" id="SSF46689">
    <property type="entry name" value="Homeodomain-like"/>
    <property type="match status" value="1"/>
</dbReference>
<proteinExistence type="predicted"/>
<protein>
    <submittedName>
        <fullName evidence="3">Transposase</fullName>
    </submittedName>
</protein>
<dbReference type="AlphaFoldDB" id="A0A176TDZ2"/>
<dbReference type="InterPro" id="IPR009057">
    <property type="entry name" value="Homeodomain-like_sf"/>
</dbReference>
<dbReference type="Gene3D" id="1.10.10.60">
    <property type="entry name" value="Homeodomain-like"/>
    <property type="match status" value="1"/>
</dbReference>
<comment type="caution">
    <text evidence="3">The sequence shown here is derived from an EMBL/GenBank/DDBJ whole genome shotgun (WGS) entry which is preliminary data.</text>
</comment>
<sequence length="93" mass="10878">MAKRYDNELKVTIVELLQSGIKAKQISEDYVVAPSLISRWKKDYEAKSGDFSKKRELTKEEQELKALRKELRDVKMERDILKKAVSIFSKSDQ</sequence>
<evidence type="ECO:0000313" key="3">
    <source>
        <dbReference type="EMBL" id="OAD45615.1"/>
    </source>
</evidence>
<keyword evidence="4" id="KW-1185">Reference proteome</keyword>
<feature type="coiled-coil region" evidence="1">
    <location>
        <begin position="54"/>
        <end position="84"/>
    </location>
</feature>
<dbReference type="Pfam" id="PF01527">
    <property type="entry name" value="HTH_Tnp_1"/>
    <property type="match status" value="1"/>
</dbReference>
<evidence type="ECO:0000313" key="2">
    <source>
        <dbReference type="EMBL" id="OAD42539.1"/>
    </source>
</evidence>
<dbReference type="GO" id="GO:0003677">
    <property type="term" value="F:DNA binding"/>
    <property type="evidence" value="ECO:0007669"/>
    <property type="project" value="InterPro"/>
</dbReference>
<dbReference type="GO" id="GO:0006313">
    <property type="term" value="P:DNA transposition"/>
    <property type="evidence" value="ECO:0007669"/>
    <property type="project" value="InterPro"/>
</dbReference>
<dbReference type="Proteomes" id="UP000076923">
    <property type="component" value="Unassembled WGS sequence"/>
</dbReference>
<dbReference type="InterPro" id="IPR002514">
    <property type="entry name" value="Transposase_8"/>
</dbReference>
<reference evidence="3 4" key="1">
    <citation type="submission" date="2016-02" db="EMBL/GenBank/DDBJ databases">
        <title>Draft genome sequence of Polaribacter atrinae KACC17473.</title>
        <authorList>
            <person name="Shin S.-K."/>
            <person name="Yi H."/>
        </authorList>
    </citation>
    <scope>NUCLEOTIDE SEQUENCE [LARGE SCALE GENOMIC DNA]</scope>
    <source>
        <strain evidence="3 4">KACC 17473</strain>
    </source>
</reference>
<dbReference type="EMBL" id="LVWE01000010">
    <property type="protein sequence ID" value="OAD45615.1"/>
    <property type="molecule type" value="Genomic_DNA"/>
</dbReference>
<dbReference type="OrthoDB" id="884299at2"/>
<name>A0A176TDZ2_9FLAO</name>
<evidence type="ECO:0000256" key="1">
    <source>
        <dbReference type="SAM" id="Coils"/>
    </source>
</evidence>
<dbReference type="EMBL" id="LVWE01000059">
    <property type="protein sequence ID" value="OAD42539.1"/>
    <property type="molecule type" value="Genomic_DNA"/>
</dbReference>
<keyword evidence="1" id="KW-0175">Coiled coil</keyword>
<dbReference type="GO" id="GO:0004803">
    <property type="term" value="F:transposase activity"/>
    <property type="evidence" value="ECO:0007669"/>
    <property type="project" value="InterPro"/>
</dbReference>
<accession>A0A176TDZ2</accession>
<dbReference type="STRING" id="1333662.LPB303_04810"/>